<dbReference type="Pfam" id="PF00528">
    <property type="entry name" value="BPD_transp_1"/>
    <property type="match status" value="1"/>
</dbReference>
<organism evidence="9 10">
    <name type="scientific">Amnibacterium soli</name>
    <dbReference type="NCBI Taxonomy" id="1282736"/>
    <lineage>
        <taxon>Bacteria</taxon>
        <taxon>Bacillati</taxon>
        <taxon>Actinomycetota</taxon>
        <taxon>Actinomycetes</taxon>
        <taxon>Micrococcales</taxon>
        <taxon>Microbacteriaceae</taxon>
        <taxon>Amnibacterium</taxon>
    </lineage>
</organism>
<dbReference type="Proteomes" id="UP001500121">
    <property type="component" value="Unassembled WGS sequence"/>
</dbReference>
<feature type="domain" description="ABC transmembrane type-1" evidence="8">
    <location>
        <begin position="95"/>
        <end position="305"/>
    </location>
</feature>
<feature type="transmembrane region" description="Helical" evidence="7">
    <location>
        <begin position="287"/>
        <end position="308"/>
    </location>
</feature>
<dbReference type="PANTHER" id="PTHR43163">
    <property type="entry name" value="DIPEPTIDE TRANSPORT SYSTEM PERMEASE PROTEIN DPPB-RELATED"/>
    <property type="match status" value="1"/>
</dbReference>
<evidence type="ECO:0000313" key="9">
    <source>
        <dbReference type="EMBL" id="GAA4750526.1"/>
    </source>
</evidence>
<feature type="transmembrane region" description="Helical" evidence="7">
    <location>
        <begin position="236"/>
        <end position="258"/>
    </location>
</feature>
<evidence type="ECO:0000256" key="1">
    <source>
        <dbReference type="ARBA" id="ARBA00004651"/>
    </source>
</evidence>
<feature type="transmembrane region" description="Helical" evidence="7">
    <location>
        <begin position="101"/>
        <end position="123"/>
    </location>
</feature>
<comment type="similarity">
    <text evidence="7">Belongs to the binding-protein-dependent transport system permease family.</text>
</comment>
<sequence>MVRFLATRAVLLLLGLLVAAALIFAVLRVLPGDVAQVIGGTRASAEQVARIRAQLGLDQPLPVQFLDWIGGLLRLDLGRSLVTGTPVAGELGQKLEVTLPLAGLSLVLGLGLGIPLGVLSAVLHRRASGFVLAAAAQSVAAVPVVFAGVLLALLLGSFLHLLPVQGFPLDGWRQPGRAFASLILPALTIAVVEGAVVLRFTRSATLEALGQDHVRMAAAKGMTLHRALLTHGLPGVLLSVVSVIGLEIAALLVGAVIVEQLFQLPGVGRMLVTDVANRDLVKVQSELLVLTGLILVVGAVVDVLHRVLDPRQRERT</sequence>
<dbReference type="Pfam" id="PF19300">
    <property type="entry name" value="BPD_transp_1_N"/>
    <property type="match status" value="1"/>
</dbReference>
<name>A0ABP8Z9I1_9MICO</name>
<evidence type="ECO:0000256" key="5">
    <source>
        <dbReference type="ARBA" id="ARBA00022989"/>
    </source>
</evidence>
<keyword evidence="5 7" id="KW-1133">Transmembrane helix</keyword>
<dbReference type="PROSITE" id="PS50928">
    <property type="entry name" value="ABC_TM1"/>
    <property type="match status" value="1"/>
</dbReference>
<evidence type="ECO:0000256" key="2">
    <source>
        <dbReference type="ARBA" id="ARBA00022448"/>
    </source>
</evidence>
<dbReference type="SUPFAM" id="SSF161098">
    <property type="entry name" value="MetI-like"/>
    <property type="match status" value="1"/>
</dbReference>
<keyword evidence="2 7" id="KW-0813">Transport</keyword>
<dbReference type="Gene3D" id="1.10.3720.10">
    <property type="entry name" value="MetI-like"/>
    <property type="match status" value="1"/>
</dbReference>
<reference evidence="10" key="1">
    <citation type="journal article" date="2019" name="Int. J. Syst. Evol. Microbiol.">
        <title>The Global Catalogue of Microorganisms (GCM) 10K type strain sequencing project: providing services to taxonomists for standard genome sequencing and annotation.</title>
        <authorList>
            <consortium name="The Broad Institute Genomics Platform"/>
            <consortium name="The Broad Institute Genome Sequencing Center for Infectious Disease"/>
            <person name="Wu L."/>
            <person name="Ma J."/>
        </authorList>
    </citation>
    <scope>NUCLEOTIDE SEQUENCE [LARGE SCALE GENOMIC DNA]</scope>
    <source>
        <strain evidence="10">JCM 19015</strain>
    </source>
</reference>
<keyword evidence="6 7" id="KW-0472">Membrane</keyword>
<dbReference type="EMBL" id="BAABLP010000004">
    <property type="protein sequence ID" value="GAA4750526.1"/>
    <property type="molecule type" value="Genomic_DNA"/>
</dbReference>
<protein>
    <submittedName>
        <fullName evidence="9">ABC transporter permease</fullName>
    </submittedName>
</protein>
<feature type="transmembrane region" description="Helical" evidence="7">
    <location>
        <begin position="130"/>
        <end position="158"/>
    </location>
</feature>
<evidence type="ECO:0000256" key="7">
    <source>
        <dbReference type="RuleBase" id="RU363032"/>
    </source>
</evidence>
<evidence type="ECO:0000256" key="4">
    <source>
        <dbReference type="ARBA" id="ARBA00022692"/>
    </source>
</evidence>
<accession>A0ABP8Z9I1</accession>
<gene>
    <name evidence="9" type="ORF">GCM10025783_23810</name>
</gene>
<keyword evidence="4 7" id="KW-0812">Transmembrane</keyword>
<comment type="subcellular location">
    <subcellularLocation>
        <location evidence="1 7">Cell membrane</location>
        <topology evidence="1 7">Multi-pass membrane protein</topology>
    </subcellularLocation>
</comment>
<keyword evidence="3" id="KW-1003">Cell membrane</keyword>
<comment type="caution">
    <text evidence="9">The sequence shown here is derived from an EMBL/GenBank/DDBJ whole genome shotgun (WGS) entry which is preliminary data.</text>
</comment>
<dbReference type="InterPro" id="IPR000515">
    <property type="entry name" value="MetI-like"/>
</dbReference>
<dbReference type="PANTHER" id="PTHR43163:SF6">
    <property type="entry name" value="DIPEPTIDE TRANSPORT SYSTEM PERMEASE PROTEIN DPPB-RELATED"/>
    <property type="match status" value="1"/>
</dbReference>
<feature type="transmembrane region" description="Helical" evidence="7">
    <location>
        <begin position="178"/>
        <end position="198"/>
    </location>
</feature>
<dbReference type="InterPro" id="IPR035906">
    <property type="entry name" value="MetI-like_sf"/>
</dbReference>
<evidence type="ECO:0000259" key="8">
    <source>
        <dbReference type="PROSITE" id="PS50928"/>
    </source>
</evidence>
<evidence type="ECO:0000313" key="10">
    <source>
        <dbReference type="Proteomes" id="UP001500121"/>
    </source>
</evidence>
<evidence type="ECO:0000256" key="6">
    <source>
        <dbReference type="ARBA" id="ARBA00023136"/>
    </source>
</evidence>
<dbReference type="InterPro" id="IPR045621">
    <property type="entry name" value="BPD_transp_1_N"/>
</dbReference>
<proteinExistence type="inferred from homology"/>
<keyword evidence="10" id="KW-1185">Reference proteome</keyword>
<dbReference type="RefSeq" id="WP_345481425.1">
    <property type="nucleotide sequence ID" value="NZ_BAABLP010000004.1"/>
</dbReference>
<evidence type="ECO:0000256" key="3">
    <source>
        <dbReference type="ARBA" id="ARBA00022475"/>
    </source>
</evidence>